<dbReference type="AlphaFoldDB" id="A0A7I8I858"/>
<reference evidence="2 3" key="1">
    <citation type="submission" date="2019-12" db="EMBL/GenBank/DDBJ databases">
        <authorList>
            <person name="Scholz U."/>
            <person name="Mascher M."/>
            <person name="Fiebig A."/>
        </authorList>
    </citation>
    <scope>NUCLEOTIDE SEQUENCE</scope>
</reference>
<sequence length="174" mass="19375">MPPKLASTNAQEDRRAAPNRLEALESDISELRRTIAAMDEGHRRSILTLEESSRAQEDHNSHQLAISNNPQRTSGILGFTGYYRRFIIGYGTRQLKRDAFHWNSDAEAAFQQLKNALISAPVLALPDFSLPFEVEADASGHGLGVVLMQQRWPVAFYSKDYPLQGVSDLSTSTS</sequence>
<organism evidence="2">
    <name type="scientific">Spirodela intermedia</name>
    <name type="common">Intermediate duckweed</name>
    <dbReference type="NCBI Taxonomy" id="51605"/>
    <lineage>
        <taxon>Eukaryota</taxon>
        <taxon>Viridiplantae</taxon>
        <taxon>Streptophyta</taxon>
        <taxon>Embryophyta</taxon>
        <taxon>Tracheophyta</taxon>
        <taxon>Spermatophyta</taxon>
        <taxon>Magnoliopsida</taxon>
        <taxon>Liliopsida</taxon>
        <taxon>Araceae</taxon>
        <taxon>Lemnoideae</taxon>
        <taxon>Spirodela</taxon>
    </lineage>
</organism>
<dbReference type="SUPFAM" id="SSF56672">
    <property type="entry name" value="DNA/RNA polymerases"/>
    <property type="match status" value="1"/>
</dbReference>
<evidence type="ECO:0000313" key="2">
    <source>
        <dbReference type="EMBL" id="CAA2613853.1"/>
    </source>
</evidence>
<dbReference type="Pfam" id="PF17919">
    <property type="entry name" value="RT_RNaseH_2"/>
    <property type="match status" value="1"/>
</dbReference>
<gene>
    <name evidence="2" type="ORF">SI7747_01000258</name>
</gene>
<dbReference type="InterPro" id="IPR043128">
    <property type="entry name" value="Rev_trsase/Diguanyl_cyclase"/>
</dbReference>
<dbReference type="InterPro" id="IPR041577">
    <property type="entry name" value="RT_RNaseH_2"/>
</dbReference>
<dbReference type="PANTHER" id="PTHR34072">
    <property type="entry name" value="ENZYMATIC POLYPROTEIN-RELATED"/>
    <property type="match status" value="1"/>
</dbReference>
<evidence type="ECO:0000259" key="1">
    <source>
        <dbReference type="Pfam" id="PF17919"/>
    </source>
</evidence>
<feature type="domain" description="Reverse transcriptase/retrotransposon-derived protein RNase H-like" evidence="1">
    <location>
        <begin position="102"/>
        <end position="160"/>
    </location>
</feature>
<dbReference type="Proteomes" id="UP001189122">
    <property type="component" value="Unassembled WGS sequence"/>
</dbReference>
<proteinExistence type="predicted"/>
<dbReference type="EMBL" id="LR743588">
    <property type="protein sequence ID" value="CAA2613853.1"/>
    <property type="molecule type" value="Genomic_DNA"/>
</dbReference>
<keyword evidence="3" id="KW-1185">Reference proteome</keyword>
<accession>A0A7I8I858</accession>
<dbReference type="InterPro" id="IPR043502">
    <property type="entry name" value="DNA/RNA_pol_sf"/>
</dbReference>
<dbReference type="EMBL" id="CACRZD030000001">
    <property type="protein sequence ID" value="CAA6653668.1"/>
    <property type="molecule type" value="Genomic_DNA"/>
</dbReference>
<name>A0A7I8I858_SPIIN</name>
<dbReference type="Gene3D" id="3.30.70.270">
    <property type="match status" value="1"/>
</dbReference>
<evidence type="ECO:0000313" key="3">
    <source>
        <dbReference type="Proteomes" id="UP001189122"/>
    </source>
</evidence>
<dbReference type="PANTHER" id="PTHR34072:SF55">
    <property type="entry name" value="DNA_RNA POLYMERASES SUPERFAMILY PROTEIN"/>
    <property type="match status" value="1"/>
</dbReference>
<protein>
    <recommendedName>
        <fullName evidence="1">Reverse transcriptase/retrotransposon-derived protein RNase H-like domain-containing protein</fullName>
    </recommendedName>
</protein>